<protein>
    <recommendedName>
        <fullName evidence="1">HNH nuclease domain-containing protein</fullName>
    </recommendedName>
</protein>
<proteinExistence type="predicted"/>
<dbReference type="InterPro" id="IPR002711">
    <property type="entry name" value="HNH"/>
</dbReference>
<dbReference type="InterPro" id="IPR003615">
    <property type="entry name" value="HNH_nuc"/>
</dbReference>
<evidence type="ECO:0000313" key="3">
    <source>
        <dbReference type="Proteomes" id="UP000484381"/>
    </source>
</evidence>
<dbReference type="PANTHER" id="PTHR33877">
    <property type="entry name" value="SLL1193 PROTEIN"/>
    <property type="match status" value="1"/>
</dbReference>
<evidence type="ECO:0000313" key="2">
    <source>
        <dbReference type="EMBL" id="MPW17888.1"/>
    </source>
</evidence>
<dbReference type="InterPro" id="IPR052892">
    <property type="entry name" value="NA-targeting_endonuclease"/>
</dbReference>
<dbReference type="CDD" id="cd00085">
    <property type="entry name" value="HNHc"/>
    <property type="match status" value="1"/>
</dbReference>
<reference evidence="2 3" key="1">
    <citation type="submission" date="2019-10" db="EMBL/GenBank/DDBJ databases">
        <title>Paraburkholderia sp. isolated from nodules of Mimosa pudica from Brazilian Atlantic Forest soils.</title>
        <authorList>
            <person name="Paulitsch F."/>
            <person name="Hungria M."/>
            <person name="Dall'Agnol R."/>
        </authorList>
    </citation>
    <scope>NUCLEOTIDE SEQUENCE [LARGE SCALE GENOMIC DNA]</scope>
    <source>
        <strain evidence="2 3">CNPSo 3157</strain>
    </source>
</reference>
<dbReference type="Gene3D" id="1.10.30.50">
    <property type="match status" value="1"/>
</dbReference>
<organism evidence="2 3">
    <name type="scientific">Paraburkholderia franconis</name>
    <dbReference type="NCBI Taxonomy" id="2654983"/>
    <lineage>
        <taxon>Bacteria</taxon>
        <taxon>Pseudomonadati</taxon>
        <taxon>Pseudomonadota</taxon>
        <taxon>Betaproteobacteria</taxon>
        <taxon>Burkholderiales</taxon>
        <taxon>Burkholderiaceae</taxon>
        <taxon>Paraburkholderia</taxon>
    </lineage>
</organism>
<keyword evidence="3" id="KW-1185">Reference proteome</keyword>
<feature type="domain" description="HNH nuclease" evidence="1">
    <location>
        <begin position="66"/>
        <end position="127"/>
    </location>
</feature>
<dbReference type="AlphaFoldDB" id="A0A7X1NAE0"/>
<dbReference type="Proteomes" id="UP000484381">
    <property type="component" value="Unassembled WGS sequence"/>
</dbReference>
<dbReference type="GO" id="GO:0003676">
    <property type="term" value="F:nucleic acid binding"/>
    <property type="evidence" value="ECO:0007669"/>
    <property type="project" value="InterPro"/>
</dbReference>
<dbReference type="SMART" id="SM00507">
    <property type="entry name" value="HNHc"/>
    <property type="match status" value="1"/>
</dbReference>
<evidence type="ECO:0000259" key="1">
    <source>
        <dbReference type="SMART" id="SM00507"/>
    </source>
</evidence>
<gene>
    <name evidence="2" type="ORF">GCT13_13310</name>
</gene>
<accession>A0A7X1NAE0</accession>
<name>A0A7X1NAE0_9BURK</name>
<sequence>MMALNAHRSTAKVVACRGCSLQFCPLYGSSNVSLCRPCRRARDRAYKRVSRMARKATERAAHVEKVDPFEVFERDGWACRLCGIPTPRSKRGTYDHDAPELDHVVPLARGGDHTYANTQCACRRCNSLKSDILGWSPVDAIAGAEVGVGL</sequence>
<dbReference type="Pfam" id="PF01844">
    <property type="entry name" value="HNH"/>
    <property type="match status" value="1"/>
</dbReference>
<comment type="caution">
    <text evidence="2">The sequence shown here is derived from an EMBL/GenBank/DDBJ whole genome shotgun (WGS) entry which is preliminary data.</text>
</comment>
<dbReference type="PANTHER" id="PTHR33877:SF2">
    <property type="entry name" value="OS07G0170200 PROTEIN"/>
    <property type="match status" value="1"/>
</dbReference>
<dbReference type="EMBL" id="WHNP01000010">
    <property type="protein sequence ID" value="MPW17888.1"/>
    <property type="molecule type" value="Genomic_DNA"/>
</dbReference>
<dbReference type="GO" id="GO:0004519">
    <property type="term" value="F:endonuclease activity"/>
    <property type="evidence" value="ECO:0007669"/>
    <property type="project" value="InterPro"/>
</dbReference>
<dbReference type="GO" id="GO:0008270">
    <property type="term" value="F:zinc ion binding"/>
    <property type="evidence" value="ECO:0007669"/>
    <property type="project" value="InterPro"/>
</dbReference>